<evidence type="ECO:0000313" key="2">
    <source>
        <dbReference type="Proteomes" id="UP000183769"/>
    </source>
</evidence>
<keyword evidence="2" id="KW-1185">Reference proteome</keyword>
<reference evidence="2" key="1">
    <citation type="submission" date="2016-10" db="EMBL/GenBank/DDBJ databases">
        <authorList>
            <person name="Varghese N."/>
            <person name="Submissions S."/>
        </authorList>
    </citation>
    <scope>NUCLEOTIDE SEQUENCE [LARGE SCALE GENOMIC DNA]</scope>
    <source>
        <strain evidence="2">CGMCC 1.10329</strain>
    </source>
</reference>
<evidence type="ECO:0000313" key="1">
    <source>
        <dbReference type="EMBL" id="SFQ18704.1"/>
    </source>
</evidence>
<accession>A0A1I5WG10</accession>
<feature type="non-terminal residue" evidence="1">
    <location>
        <position position="1"/>
    </location>
</feature>
<dbReference type="AlphaFoldDB" id="A0A1I5WG10"/>
<dbReference type="EMBL" id="FOXI01000030">
    <property type="protein sequence ID" value="SFQ18704.1"/>
    <property type="molecule type" value="Genomic_DNA"/>
</dbReference>
<dbReference type="Proteomes" id="UP000183769">
    <property type="component" value="Unassembled WGS sequence"/>
</dbReference>
<gene>
    <name evidence="1" type="ORF">SAMN05216277_1301</name>
</gene>
<protein>
    <submittedName>
        <fullName evidence="1">Uncharacterized protein</fullName>
    </submittedName>
</protein>
<proteinExistence type="predicted"/>
<sequence>DEIDALLRYLETHGEVDDERLPEWDEFQQLAVDYEVPLSE</sequence>
<name>A0A1I5WG10_9EURY</name>
<organism evidence="1 2">
    <name type="scientific">Halolamina pelagica</name>
    <dbReference type="NCBI Taxonomy" id="699431"/>
    <lineage>
        <taxon>Archaea</taxon>
        <taxon>Methanobacteriati</taxon>
        <taxon>Methanobacteriota</taxon>
        <taxon>Stenosarchaea group</taxon>
        <taxon>Halobacteria</taxon>
        <taxon>Halobacteriales</taxon>
        <taxon>Haloferacaceae</taxon>
    </lineage>
</organism>